<feature type="compositionally biased region" description="Polar residues" evidence="2">
    <location>
        <begin position="1569"/>
        <end position="1582"/>
    </location>
</feature>
<feature type="compositionally biased region" description="Basic and acidic residues" evidence="2">
    <location>
        <begin position="196"/>
        <end position="206"/>
    </location>
</feature>
<name>A0A9P1G933_9DINO</name>
<dbReference type="Pfam" id="PF07727">
    <property type="entry name" value="RVT_2"/>
    <property type="match status" value="1"/>
</dbReference>
<evidence type="ECO:0000256" key="1">
    <source>
        <dbReference type="SAM" id="Coils"/>
    </source>
</evidence>
<feature type="domain" description="Reverse transcriptase Ty1/copia-type" evidence="3">
    <location>
        <begin position="1237"/>
        <end position="1459"/>
    </location>
</feature>
<evidence type="ECO:0000256" key="2">
    <source>
        <dbReference type="SAM" id="MobiDB-lite"/>
    </source>
</evidence>
<organism evidence="4">
    <name type="scientific">Cladocopium goreaui</name>
    <dbReference type="NCBI Taxonomy" id="2562237"/>
    <lineage>
        <taxon>Eukaryota</taxon>
        <taxon>Sar</taxon>
        <taxon>Alveolata</taxon>
        <taxon>Dinophyceae</taxon>
        <taxon>Suessiales</taxon>
        <taxon>Symbiodiniaceae</taxon>
        <taxon>Cladocopium</taxon>
    </lineage>
</organism>
<gene>
    <name evidence="4" type="ORF">C1SCF055_LOCUS30432</name>
</gene>
<feature type="coiled-coil region" evidence="1">
    <location>
        <begin position="795"/>
        <end position="853"/>
    </location>
</feature>
<reference evidence="5" key="2">
    <citation type="submission" date="2024-04" db="EMBL/GenBank/DDBJ databases">
        <authorList>
            <person name="Chen Y."/>
            <person name="Shah S."/>
            <person name="Dougan E. K."/>
            <person name="Thang M."/>
            <person name="Chan C."/>
        </authorList>
    </citation>
    <scope>NUCLEOTIDE SEQUENCE [LARGE SCALE GENOMIC DNA]</scope>
</reference>
<feature type="region of interest" description="Disordered" evidence="2">
    <location>
        <begin position="1560"/>
        <end position="1591"/>
    </location>
</feature>
<dbReference type="OrthoDB" id="417191at2759"/>
<dbReference type="InterPro" id="IPR013103">
    <property type="entry name" value="RVT_2"/>
</dbReference>
<evidence type="ECO:0000313" key="5">
    <source>
        <dbReference type="EMBL" id="CAL1158033.1"/>
    </source>
</evidence>
<sequence>MSSSVMRSKDGVPQWNGDASQFQEYEDMCLQWEQSIAHHKRYLCAPRLIAELGGTARKFVVGKKPDWVSYNGGVAYFLGHLRRHLGRPQIPELSEHLNRYFRQSKRQKHETMNTYIVRKTETYARARQALARVQEAFDRRQDRHDQWGRGGWHQSWHWGTWSSRHSYEGGEESLEEPSQAASEPTEGQDQNTEGQEGGRESRDGRSGSEWGSSYTRSYHPEDEDWTLQTPELLPDFLQGWYLLADSGLTSQEKNMIQTAVAGRFGPAGQQPEAHGFWHDDVFSDDDEPNRLTAHALVNEGMNDEGLALVTQAAEEAEEALALIQQGKRTLKEARAKQHQVRMNRQYYKTKTYETKTTDKKQGMACFRCGGPHRVRDCPDRQAPSGASAQVTEEAAPFVCFTQGTTEAYQAMSCDEAPAPLMTTAEAVTAGYGIVDGGATRTIGSTYALEAIASENFKKRQDGGVLEVDCQNTPKFGFGNSSVDTCVSTAKMKIYADSKPGVLQVHALDRGQGPVLLSISTLRALKAVIDFESDLIVFRALDDKKAIQATRSQAGHQLLPLTDDLYRVERKVNNQVQAEVVEIRTVILFVIHRSATMSKAPTKLELIEAIESLGETPPSSWTMVELKTRLAELKEENGLDNKTLRVKTELQEWTIKLNKAATKKAYLQAFCQDSLGIKISGSETIDQLKRAGLEKIYMIAKPHPSDGVGFGAHASLTYDELRLAQPEYCKWVMTTAAEGGCNYRLSRLARWLEMEVTAGPKKPVPKICPRKGKSQSNRSHSPPAASTMSSQAIAMMTTMMHTIESLKEEVEHLKEEKPHKKATGGVITPREAINQKTEAQVQALQDKRRVALKQYIGLKVLMEKLVILDPTMTAEEALAESVRVFNNRELVRGYSPIQHALGRAPDETGRFIHSLCNPLPEVLLENPNGEFKRNVDRMKHAEQALSEWQAQQKVTKALNSRGQRLMDYRPGDLIYYWRKQIKGEPANKNGKFLGPAHILATESKRDPNGALRKGSAVWCVRGRRVIKCCVEQLRPASKREELLEHLGEGEPEAPWTFPRITQELGGNEYEDVSMDVPEQEDWEAAQDPMIVEPGPRRHSTKRPPTPRQSTTNIQPTPSKSSRSSGSATAHVTETQQTAWWNFLEEPLPENTEGSDFWEQQHAAVTIEVPLPESHRGLLKAVSDFETFFVGALKRRAVEVHEKHLTPSERQQFQEAKEAEVRNFVAAKAFEALPPELKPDRSQAIGMRWLLTWKLKEDGERKAKARAILQGYQDPSYEHRATTTPVMTRMTRQLLLHEAARKRWRVRKGDVTGAFLQGREYPQTLYCTPCPEICQAMGLKPGEITKIKRGCYGLVDAPLEWYKSVCEYLEELGLQKSWSDPCCWLWKPNGSIAGMIAGHVDDFLFAGPADNPEWQEIEKKIQHKYRWTDWEENSFVQCGVLIEAQKDGSFFLSQPKYLDKVSGISLSAARRKDANAPTSEKEKSLLRAVLGALSWHAQQGAERRTDIELLALKAAQTRNNVVVRWVHSEAQLGNALTKAGAKELDLFYTMKGMWRIVEDDGMRSARKRRSTNTPLFENNTQGTPVTPDDGESQFPTLQVEVDVLLGHGP</sequence>
<feature type="region of interest" description="Disordered" evidence="2">
    <location>
        <begin position="1086"/>
        <end position="1131"/>
    </location>
</feature>
<evidence type="ECO:0000313" key="7">
    <source>
        <dbReference type="Proteomes" id="UP001152797"/>
    </source>
</evidence>
<dbReference type="EMBL" id="CAMXCT010003469">
    <property type="protein sequence ID" value="CAI4004658.1"/>
    <property type="molecule type" value="Genomic_DNA"/>
</dbReference>
<dbReference type="EMBL" id="CAMXCT030003469">
    <property type="protein sequence ID" value="CAL4791970.1"/>
    <property type="molecule type" value="Genomic_DNA"/>
</dbReference>
<feature type="compositionally biased region" description="Polar residues" evidence="2">
    <location>
        <begin position="179"/>
        <end position="192"/>
    </location>
</feature>
<dbReference type="Proteomes" id="UP001152797">
    <property type="component" value="Unassembled WGS sequence"/>
</dbReference>
<keyword evidence="7" id="KW-1185">Reference proteome</keyword>
<evidence type="ECO:0000313" key="6">
    <source>
        <dbReference type="EMBL" id="CAL4791970.1"/>
    </source>
</evidence>
<keyword evidence="1" id="KW-0175">Coiled coil</keyword>
<evidence type="ECO:0000259" key="3">
    <source>
        <dbReference type="Pfam" id="PF07727"/>
    </source>
</evidence>
<feature type="compositionally biased region" description="Polar residues" evidence="2">
    <location>
        <begin position="773"/>
        <end position="787"/>
    </location>
</feature>
<evidence type="ECO:0000313" key="4">
    <source>
        <dbReference type="EMBL" id="CAI4004658.1"/>
    </source>
</evidence>
<comment type="caution">
    <text evidence="4">The sequence shown here is derived from an EMBL/GenBank/DDBJ whole genome shotgun (WGS) entry which is preliminary data.</text>
</comment>
<proteinExistence type="predicted"/>
<dbReference type="EMBL" id="CAMXCT020003469">
    <property type="protein sequence ID" value="CAL1158033.1"/>
    <property type="molecule type" value="Genomic_DNA"/>
</dbReference>
<accession>A0A9P1G933</accession>
<feature type="region of interest" description="Disordered" evidence="2">
    <location>
        <begin position="761"/>
        <end position="787"/>
    </location>
</feature>
<feature type="compositionally biased region" description="Polar residues" evidence="2">
    <location>
        <begin position="1106"/>
        <end position="1116"/>
    </location>
</feature>
<feature type="region of interest" description="Disordered" evidence="2">
    <location>
        <begin position="167"/>
        <end position="222"/>
    </location>
</feature>
<reference evidence="4" key="1">
    <citation type="submission" date="2022-10" db="EMBL/GenBank/DDBJ databases">
        <authorList>
            <person name="Chen Y."/>
            <person name="Dougan E. K."/>
            <person name="Chan C."/>
            <person name="Rhodes N."/>
            <person name="Thang M."/>
        </authorList>
    </citation>
    <scope>NUCLEOTIDE SEQUENCE</scope>
</reference>
<protein>
    <submittedName>
        <fullName evidence="6">Retrovirus-related Pol polyprotein from transposon RE1 (Retro element 1) (AtRE1)</fullName>
    </submittedName>
</protein>